<dbReference type="Proteomes" id="UP000626109">
    <property type="component" value="Unassembled WGS sequence"/>
</dbReference>
<evidence type="ECO:0000256" key="1">
    <source>
        <dbReference type="SAM" id="MobiDB-lite"/>
    </source>
</evidence>
<proteinExistence type="predicted"/>
<comment type="caution">
    <text evidence="2">The sequence shown here is derived from an EMBL/GenBank/DDBJ whole genome shotgun (WGS) entry which is preliminary data.</text>
</comment>
<protein>
    <submittedName>
        <fullName evidence="2">Uncharacterized protein</fullName>
    </submittedName>
</protein>
<dbReference type="EMBL" id="CAJNNW010004137">
    <property type="protein sequence ID" value="CAE8646119.1"/>
    <property type="molecule type" value="Genomic_DNA"/>
</dbReference>
<reference evidence="2" key="1">
    <citation type="submission" date="2021-02" db="EMBL/GenBank/DDBJ databases">
        <authorList>
            <person name="Dougan E. K."/>
            <person name="Rhodes N."/>
            <person name="Thang M."/>
            <person name="Chan C."/>
        </authorList>
    </citation>
    <scope>NUCLEOTIDE SEQUENCE</scope>
</reference>
<name>A0A813I682_POLGL</name>
<dbReference type="AlphaFoldDB" id="A0A813I682"/>
<evidence type="ECO:0000313" key="2">
    <source>
        <dbReference type="EMBL" id="CAE8646119.1"/>
    </source>
</evidence>
<feature type="region of interest" description="Disordered" evidence="1">
    <location>
        <begin position="1"/>
        <end position="25"/>
    </location>
</feature>
<organism evidence="2 3">
    <name type="scientific">Polarella glacialis</name>
    <name type="common">Dinoflagellate</name>
    <dbReference type="NCBI Taxonomy" id="89957"/>
    <lineage>
        <taxon>Eukaryota</taxon>
        <taxon>Sar</taxon>
        <taxon>Alveolata</taxon>
        <taxon>Dinophyceae</taxon>
        <taxon>Suessiales</taxon>
        <taxon>Suessiaceae</taxon>
        <taxon>Polarella</taxon>
    </lineage>
</organism>
<feature type="non-terminal residue" evidence="2">
    <location>
        <position position="1"/>
    </location>
</feature>
<feature type="non-terminal residue" evidence="2">
    <location>
        <position position="139"/>
    </location>
</feature>
<gene>
    <name evidence="2" type="ORF">PGLA2088_LOCUS4519</name>
</gene>
<accession>A0A813I682</accession>
<sequence length="139" mass="14860">VRCRYDPQSSEPSSDAKKGDAKKNRKSLPKVLSWVHASPEFHFAVALGQGGSSLPASIGEDCARRILCEPSAADLLPEMRRAAGGSGRSLVQLERLGLFEIDGSAQELALRCVSLWSAAGNSAAQKPPPKPRRQAVPQQ</sequence>
<evidence type="ECO:0000313" key="3">
    <source>
        <dbReference type="Proteomes" id="UP000626109"/>
    </source>
</evidence>
<feature type="region of interest" description="Disordered" evidence="1">
    <location>
        <begin position="120"/>
        <end position="139"/>
    </location>
</feature>